<feature type="domain" description="C2" evidence="4">
    <location>
        <begin position="37"/>
        <end position="160"/>
    </location>
</feature>
<dbReference type="GO" id="GO:0030672">
    <property type="term" value="C:synaptic vesicle membrane"/>
    <property type="evidence" value="ECO:0007669"/>
    <property type="project" value="TreeGrafter"/>
</dbReference>
<dbReference type="InterPro" id="IPR000008">
    <property type="entry name" value="C2_dom"/>
</dbReference>
<keyword evidence="1" id="KW-0479">Metal-binding</keyword>
<dbReference type="Gene3D" id="2.60.40.150">
    <property type="entry name" value="C2 domain"/>
    <property type="match status" value="1"/>
</dbReference>
<gene>
    <name evidence="6" type="ORF">RDWZM_005580</name>
</gene>
<comment type="caution">
    <text evidence="6">The sequence shown here is derived from an EMBL/GenBank/DDBJ whole genome shotgun (WGS) entry which is preliminary data.</text>
</comment>
<dbReference type="PROSITE" id="PS01159">
    <property type="entry name" value="WW_DOMAIN_1"/>
    <property type="match status" value="1"/>
</dbReference>
<name>A0A9Q0M4A1_BLOTA</name>
<accession>A0A9Q0M4A1</accession>
<feature type="compositionally biased region" description="Polar residues" evidence="3">
    <location>
        <begin position="349"/>
        <end position="374"/>
    </location>
</feature>
<evidence type="ECO:0000259" key="4">
    <source>
        <dbReference type="PROSITE" id="PS50004"/>
    </source>
</evidence>
<evidence type="ECO:0000259" key="5">
    <source>
        <dbReference type="PROSITE" id="PS50020"/>
    </source>
</evidence>
<evidence type="ECO:0000256" key="3">
    <source>
        <dbReference type="SAM" id="MobiDB-lite"/>
    </source>
</evidence>
<dbReference type="PROSITE" id="PS50020">
    <property type="entry name" value="WW_DOMAIN_2"/>
    <property type="match status" value="1"/>
</dbReference>
<keyword evidence="2" id="KW-0106">Calcium</keyword>
<dbReference type="CDD" id="cd04033">
    <property type="entry name" value="C2_NEDD4_NEDD4L"/>
    <property type="match status" value="1"/>
</dbReference>
<dbReference type="PROSITE" id="PS50004">
    <property type="entry name" value="C2"/>
    <property type="match status" value="1"/>
</dbReference>
<protein>
    <recommendedName>
        <fullName evidence="8">E3 ubiquitin-protein ligase Nedd-4</fullName>
    </recommendedName>
</protein>
<dbReference type="PANTHER" id="PTHR45911">
    <property type="entry name" value="C2 DOMAIN-CONTAINING PROTEIN"/>
    <property type="match status" value="1"/>
</dbReference>
<sequence length="411" mass="45636">MEFGPIITATNPTSNANILNTERSSNLSSGRIYGWTPNSAFYDSSEFSSHSNDTRLLRLKIFSGHNLAKKDIFGASDPYVRIDLLLNDRTVIDSVYTKTKKKTLNPCWNEEFIFRVIPSSQRILIEVFDENRLTRDDFLGKVELGLNNIPNETDSNNLTPTRYILQQRSVKSKVRGDLEIYHAFIEDSSNNSNDLSKPTNQCGNSEWEIVAHPTQVQGHDASTDSGDELPSGWEECQDTNGRTYFVNHNTRTTQWERPQNDALTENATLTNEQGENTTTTVAQEGNIPSHTSSQRIYDLTQEFNRRFHVGSSQDQSSNTIVANSRTKPSFISGSDSIDSDSSLTCSSDNQNTTNNGSQATISTDQIGNDSTASQIDDPMVNGDSCLANSIEQTAMDIAGSFRRHSEVGDNA</sequence>
<proteinExistence type="predicted"/>
<dbReference type="PANTHER" id="PTHR45911:SF3">
    <property type="entry name" value="DYSFERLIN-RELATED"/>
    <property type="match status" value="1"/>
</dbReference>
<evidence type="ECO:0000256" key="2">
    <source>
        <dbReference type="ARBA" id="ARBA00022837"/>
    </source>
</evidence>
<dbReference type="OMA" id="EWEIVAH"/>
<dbReference type="InterPro" id="IPR036020">
    <property type="entry name" value="WW_dom_sf"/>
</dbReference>
<dbReference type="SUPFAM" id="SSF49562">
    <property type="entry name" value="C2 domain (Calcium/lipid-binding domain, CaLB)"/>
    <property type="match status" value="1"/>
</dbReference>
<feature type="region of interest" description="Disordered" evidence="3">
    <location>
        <begin position="309"/>
        <end position="380"/>
    </location>
</feature>
<dbReference type="GO" id="GO:0046928">
    <property type="term" value="P:regulation of neurotransmitter secretion"/>
    <property type="evidence" value="ECO:0007669"/>
    <property type="project" value="TreeGrafter"/>
</dbReference>
<dbReference type="Pfam" id="PF00168">
    <property type="entry name" value="C2"/>
    <property type="match status" value="1"/>
</dbReference>
<reference evidence="6" key="1">
    <citation type="submission" date="2022-12" db="EMBL/GenBank/DDBJ databases">
        <title>Genome assemblies of Blomia tropicalis.</title>
        <authorList>
            <person name="Cui Y."/>
        </authorList>
    </citation>
    <scope>NUCLEOTIDE SEQUENCE</scope>
    <source>
        <tissue evidence="6">Adult mites</tissue>
    </source>
</reference>
<dbReference type="GO" id="GO:0005509">
    <property type="term" value="F:calcium ion binding"/>
    <property type="evidence" value="ECO:0007669"/>
    <property type="project" value="TreeGrafter"/>
</dbReference>
<evidence type="ECO:0000313" key="7">
    <source>
        <dbReference type="Proteomes" id="UP001142055"/>
    </source>
</evidence>
<dbReference type="EMBL" id="JAPWDV010000002">
    <property type="protein sequence ID" value="KAJ6219768.1"/>
    <property type="molecule type" value="Genomic_DNA"/>
</dbReference>
<dbReference type="SMART" id="SM00239">
    <property type="entry name" value="C2"/>
    <property type="match status" value="1"/>
</dbReference>
<feature type="compositionally biased region" description="Low complexity" evidence="3">
    <location>
        <begin position="329"/>
        <end position="348"/>
    </location>
</feature>
<dbReference type="InterPro" id="IPR035892">
    <property type="entry name" value="C2_domain_sf"/>
</dbReference>
<evidence type="ECO:0008006" key="8">
    <source>
        <dbReference type="Google" id="ProtNLM"/>
    </source>
</evidence>
<dbReference type="FunFam" id="2.60.40.150:FF:000289">
    <property type="entry name" value="E3 ubiquitin-protein ligase"/>
    <property type="match status" value="1"/>
</dbReference>
<dbReference type="SMART" id="SM00456">
    <property type="entry name" value="WW"/>
    <property type="match status" value="1"/>
</dbReference>
<feature type="compositionally biased region" description="Polar residues" evidence="3">
    <location>
        <begin position="310"/>
        <end position="327"/>
    </location>
</feature>
<dbReference type="SUPFAM" id="SSF51045">
    <property type="entry name" value="WW domain"/>
    <property type="match status" value="1"/>
</dbReference>
<organism evidence="6 7">
    <name type="scientific">Blomia tropicalis</name>
    <name type="common">Mite</name>
    <dbReference type="NCBI Taxonomy" id="40697"/>
    <lineage>
        <taxon>Eukaryota</taxon>
        <taxon>Metazoa</taxon>
        <taxon>Ecdysozoa</taxon>
        <taxon>Arthropoda</taxon>
        <taxon>Chelicerata</taxon>
        <taxon>Arachnida</taxon>
        <taxon>Acari</taxon>
        <taxon>Acariformes</taxon>
        <taxon>Sarcoptiformes</taxon>
        <taxon>Astigmata</taxon>
        <taxon>Glycyphagoidea</taxon>
        <taxon>Echimyopodidae</taxon>
        <taxon>Blomia</taxon>
    </lineage>
</organism>
<dbReference type="Gene3D" id="2.20.70.10">
    <property type="match status" value="1"/>
</dbReference>
<dbReference type="CDD" id="cd00201">
    <property type="entry name" value="WW"/>
    <property type="match status" value="1"/>
</dbReference>
<keyword evidence="7" id="KW-1185">Reference proteome</keyword>
<feature type="domain" description="WW" evidence="5">
    <location>
        <begin position="227"/>
        <end position="260"/>
    </location>
</feature>
<dbReference type="Pfam" id="PF00397">
    <property type="entry name" value="WW"/>
    <property type="match status" value="1"/>
</dbReference>
<dbReference type="PRINTS" id="PR00360">
    <property type="entry name" value="C2DOMAIN"/>
</dbReference>
<dbReference type="AlphaFoldDB" id="A0A9Q0M4A1"/>
<dbReference type="Proteomes" id="UP001142055">
    <property type="component" value="Chromosome 2"/>
</dbReference>
<evidence type="ECO:0000313" key="6">
    <source>
        <dbReference type="EMBL" id="KAJ6219768.1"/>
    </source>
</evidence>
<dbReference type="InterPro" id="IPR001202">
    <property type="entry name" value="WW_dom"/>
</dbReference>
<evidence type="ECO:0000256" key="1">
    <source>
        <dbReference type="ARBA" id="ARBA00022723"/>
    </source>
</evidence>